<dbReference type="PROSITE" id="PS00775">
    <property type="entry name" value="GLYCOSYL_HYDROL_F3"/>
    <property type="match status" value="1"/>
</dbReference>
<comment type="similarity">
    <text evidence="1 6">Belongs to the glycosyl hydrolase 3 family.</text>
</comment>
<dbReference type="AlphaFoldDB" id="A0A0L0KGQ9"/>
<dbReference type="Pfam" id="PF14310">
    <property type="entry name" value="Fn3-like"/>
    <property type="match status" value="1"/>
</dbReference>
<accession>A0A0L0KGQ9</accession>
<dbReference type="Proteomes" id="UP000037151">
    <property type="component" value="Unassembled WGS sequence"/>
</dbReference>
<dbReference type="Pfam" id="PF00933">
    <property type="entry name" value="Glyco_hydro_3"/>
    <property type="match status" value="1"/>
</dbReference>
<name>A0A0L0KGQ9_9ACTN</name>
<dbReference type="PRINTS" id="PR00133">
    <property type="entry name" value="GLHYDRLASE3"/>
</dbReference>
<dbReference type="SMART" id="SM01217">
    <property type="entry name" value="Fn3_like"/>
    <property type="match status" value="1"/>
</dbReference>
<dbReference type="PATRIC" id="fig|42234.21.peg.2285"/>
<feature type="domain" description="Fibronectin type III-like" evidence="7">
    <location>
        <begin position="560"/>
        <end position="630"/>
    </location>
</feature>
<dbReference type="Gene3D" id="3.40.50.1700">
    <property type="entry name" value="Glycoside hydrolase family 3 C-terminal domain"/>
    <property type="match status" value="1"/>
</dbReference>
<dbReference type="RefSeq" id="WP_050370478.1">
    <property type="nucleotide sequence ID" value="NZ_KQ257813.1"/>
</dbReference>
<dbReference type="InterPro" id="IPR036962">
    <property type="entry name" value="Glyco_hydro_3_N_sf"/>
</dbReference>
<dbReference type="SUPFAM" id="SSF51445">
    <property type="entry name" value="(Trans)glycosidases"/>
    <property type="match status" value="1"/>
</dbReference>
<sequence>MDDATPLDLTTKTSLLSGHDMWTTVDVPGAGLPSLLLCDGPHGVRKQSGEATQVYDSEPATCFPPAVALASSWDPELLRKVGEALGREARSLGVEVLLGPGVNIKRSPLCGRNFEYFSEDPLLSGVLGAAHVTGVQSQGVGASVKHFAANNQETDRMRVSADVDERTLREIYLPAFERIVKEARPATVMAAYNKVNGVRATENHHLLTEILREEWGYEGVVVSDWGAVADRVAALVAGTDLEMPGTGGRSDAEVAQAVRDGRLAESVVDTALDRLRALARRVRAESAPVAVDHDAQHRLARETSADCLVLLKNDDQTLPLAPTARIAVLGDFAQHPRYQGGGSSHVNATRVDSPLDELRAQLPDARVDFTDSPADAADADIAVVFAGLREEDESEGFDREHIQLPADQVELIREVSTSARRTVVVLMNGSVVSLEGWYDGVEAVVEAWLPGQAGGGAIADVLTGRANPSGRLAETVPFRLQDTPAYLNFPGGQGHVRYGEGVMVGYRYYETAEVAVRHPFGHGLSYTSFEQSGFRVTPTGADTATASVTVTNTGDRYGKHVVQIYVAPAPRPVLSPVRELRGFAKVALQPGESARVEVALDRRAFAFWDIERGDWTVTAGRYEVQLGENAHVVLASAGLELAGDDYSRPLTLDSSVDEWFGHAVAGPALRKELAGGAMVGDDVMRMIGSMPLKQFQGFLPKPIPEELLAGLLEA</sequence>
<dbReference type="InterPro" id="IPR013783">
    <property type="entry name" value="Ig-like_fold"/>
</dbReference>
<evidence type="ECO:0000256" key="5">
    <source>
        <dbReference type="ARBA" id="ARBA00074219"/>
    </source>
</evidence>
<dbReference type="InterPro" id="IPR050288">
    <property type="entry name" value="Cellulose_deg_GH3"/>
</dbReference>
<dbReference type="Gene3D" id="2.60.40.10">
    <property type="entry name" value="Immunoglobulins"/>
    <property type="match status" value="1"/>
</dbReference>
<gene>
    <name evidence="8" type="ORF">IQ63_11085</name>
</gene>
<evidence type="ECO:0000256" key="6">
    <source>
        <dbReference type="RuleBase" id="RU361161"/>
    </source>
</evidence>
<dbReference type="GO" id="GO:0005975">
    <property type="term" value="P:carbohydrate metabolic process"/>
    <property type="evidence" value="ECO:0007669"/>
    <property type="project" value="InterPro"/>
</dbReference>
<dbReference type="Pfam" id="PF01915">
    <property type="entry name" value="Glyco_hydro_3_C"/>
    <property type="match status" value="1"/>
</dbReference>
<dbReference type="InterPro" id="IPR036881">
    <property type="entry name" value="Glyco_hydro_3_C_sf"/>
</dbReference>
<dbReference type="Gene3D" id="3.20.20.300">
    <property type="entry name" value="Glycoside hydrolase, family 3, N-terminal domain"/>
    <property type="match status" value="1"/>
</dbReference>
<evidence type="ECO:0000259" key="7">
    <source>
        <dbReference type="SMART" id="SM01217"/>
    </source>
</evidence>
<dbReference type="GO" id="GO:0008422">
    <property type="term" value="F:beta-glucosidase activity"/>
    <property type="evidence" value="ECO:0007669"/>
    <property type="project" value="UniProtKB-ARBA"/>
</dbReference>
<dbReference type="SUPFAM" id="SSF52279">
    <property type="entry name" value="Beta-D-glucan exohydrolase, C-terminal domain"/>
    <property type="match status" value="1"/>
</dbReference>
<evidence type="ECO:0000313" key="9">
    <source>
        <dbReference type="Proteomes" id="UP000037151"/>
    </source>
</evidence>
<dbReference type="InterPro" id="IPR019800">
    <property type="entry name" value="Glyco_hydro_3_AS"/>
</dbReference>
<dbReference type="OrthoDB" id="9803863at2"/>
<keyword evidence="6" id="KW-0326">Glycosidase</keyword>
<dbReference type="InterPro" id="IPR017853">
    <property type="entry name" value="GH"/>
</dbReference>
<reference evidence="9" key="1">
    <citation type="submission" date="2014-07" db="EMBL/GenBank/DDBJ databases">
        <title>Genome sequencing of plant-pathogenic Streptomyces species.</title>
        <authorList>
            <person name="Harrison J."/>
            <person name="Sapp M."/>
            <person name="Thwaites R."/>
            <person name="Studholme D.J."/>
        </authorList>
    </citation>
    <scope>NUCLEOTIDE SEQUENCE [LARGE SCALE GENOMIC DNA]</scope>
    <source>
        <strain evidence="9">NCPPB 4445</strain>
    </source>
</reference>
<dbReference type="PANTHER" id="PTHR42715">
    <property type="entry name" value="BETA-GLUCOSIDASE"/>
    <property type="match status" value="1"/>
</dbReference>
<dbReference type="InterPro" id="IPR001764">
    <property type="entry name" value="Glyco_hydro_3_N"/>
</dbReference>
<proteinExistence type="inferred from homology"/>
<evidence type="ECO:0000256" key="1">
    <source>
        <dbReference type="ARBA" id="ARBA00005336"/>
    </source>
</evidence>
<protein>
    <recommendedName>
        <fullName evidence="5">Exo-alpha-(1-&gt;6)-L-arabinopyranosidase</fullName>
    </recommendedName>
</protein>
<dbReference type="PANTHER" id="PTHR42715:SF10">
    <property type="entry name" value="BETA-GLUCOSIDASE"/>
    <property type="match status" value="1"/>
</dbReference>
<dbReference type="InterPro" id="IPR002772">
    <property type="entry name" value="Glyco_hydro_3_C"/>
</dbReference>
<evidence type="ECO:0000256" key="3">
    <source>
        <dbReference type="ARBA" id="ARBA00023277"/>
    </source>
</evidence>
<keyword evidence="3" id="KW-0119">Carbohydrate metabolism</keyword>
<comment type="function">
    <text evidence="4">Catalyzes the hydrolysis of a non-reducing terminal alpha-L-arabinopyranosidic linkage in ginsenoside Rb2 (alpha-L-arabinopyranosyl-(1-&gt;6)-alpha-D-glucopyranosyl) to release alpha-D-glucopyranosyl (Rd). It is not able to hydrolyze alpha-L-arabinofuranosyl-(1-&gt;6)-alpha-D-glucopyranosyl (Rc).</text>
</comment>
<comment type="caution">
    <text evidence="8">The sequence shown here is derived from an EMBL/GenBank/DDBJ whole genome shotgun (WGS) entry which is preliminary data.</text>
</comment>
<evidence type="ECO:0000313" key="8">
    <source>
        <dbReference type="EMBL" id="KND37001.1"/>
    </source>
</evidence>
<dbReference type="InterPro" id="IPR026891">
    <property type="entry name" value="Fn3-like"/>
</dbReference>
<evidence type="ECO:0000256" key="2">
    <source>
        <dbReference type="ARBA" id="ARBA00022801"/>
    </source>
</evidence>
<dbReference type="EMBL" id="JPPY01000073">
    <property type="protein sequence ID" value="KND37001.1"/>
    <property type="molecule type" value="Genomic_DNA"/>
</dbReference>
<dbReference type="FunFam" id="2.60.40.10:FF:000495">
    <property type="entry name" value="Periplasmic beta-glucosidase"/>
    <property type="match status" value="1"/>
</dbReference>
<keyword evidence="2 6" id="KW-0378">Hydrolase</keyword>
<organism evidence="8 9">
    <name type="scientific">Streptomyces acidiscabies</name>
    <dbReference type="NCBI Taxonomy" id="42234"/>
    <lineage>
        <taxon>Bacteria</taxon>
        <taxon>Bacillati</taxon>
        <taxon>Actinomycetota</taxon>
        <taxon>Actinomycetes</taxon>
        <taxon>Kitasatosporales</taxon>
        <taxon>Streptomycetaceae</taxon>
        <taxon>Streptomyces</taxon>
    </lineage>
</organism>
<evidence type="ECO:0000256" key="4">
    <source>
        <dbReference type="ARBA" id="ARBA00058905"/>
    </source>
</evidence>